<dbReference type="Gene3D" id="3.80.10.10">
    <property type="entry name" value="Ribonuclease Inhibitor"/>
    <property type="match status" value="1"/>
</dbReference>
<dbReference type="EMBL" id="JAFNEN010000045">
    <property type="protein sequence ID" value="KAG8198053.1"/>
    <property type="molecule type" value="Genomic_DNA"/>
</dbReference>
<protein>
    <submittedName>
        <fullName evidence="5">Uncharacterized protein</fullName>
    </submittedName>
</protein>
<dbReference type="PANTHER" id="PTHR24369">
    <property type="entry name" value="ANTIGEN BSP, PUTATIVE-RELATED"/>
    <property type="match status" value="1"/>
</dbReference>
<keyword evidence="3" id="KW-0677">Repeat</keyword>
<dbReference type="SUPFAM" id="SSF52058">
    <property type="entry name" value="L domain-like"/>
    <property type="match status" value="1"/>
</dbReference>
<name>A0AAV6VPS5_9ARAC</name>
<keyword evidence="2 4" id="KW-0732">Signal</keyword>
<evidence type="ECO:0000313" key="6">
    <source>
        <dbReference type="Proteomes" id="UP000827092"/>
    </source>
</evidence>
<dbReference type="Pfam" id="PF13855">
    <property type="entry name" value="LRR_8"/>
    <property type="match status" value="1"/>
</dbReference>
<dbReference type="AlphaFoldDB" id="A0AAV6VPS5"/>
<keyword evidence="6" id="KW-1185">Reference proteome</keyword>
<organism evidence="5 6">
    <name type="scientific">Oedothorax gibbosus</name>
    <dbReference type="NCBI Taxonomy" id="931172"/>
    <lineage>
        <taxon>Eukaryota</taxon>
        <taxon>Metazoa</taxon>
        <taxon>Ecdysozoa</taxon>
        <taxon>Arthropoda</taxon>
        <taxon>Chelicerata</taxon>
        <taxon>Arachnida</taxon>
        <taxon>Araneae</taxon>
        <taxon>Araneomorphae</taxon>
        <taxon>Entelegynae</taxon>
        <taxon>Araneoidea</taxon>
        <taxon>Linyphiidae</taxon>
        <taxon>Erigoninae</taxon>
        <taxon>Oedothorax</taxon>
    </lineage>
</organism>
<evidence type="ECO:0000313" key="5">
    <source>
        <dbReference type="EMBL" id="KAG8198053.1"/>
    </source>
</evidence>
<accession>A0AAV6VPS5</accession>
<comment type="caution">
    <text evidence="5">The sequence shown here is derived from an EMBL/GenBank/DDBJ whole genome shotgun (WGS) entry which is preliminary data.</text>
</comment>
<dbReference type="InterPro" id="IPR001611">
    <property type="entry name" value="Leu-rich_rpt"/>
</dbReference>
<dbReference type="PANTHER" id="PTHR24369:SF210">
    <property type="entry name" value="CHAOPTIN-RELATED"/>
    <property type="match status" value="1"/>
</dbReference>
<dbReference type="InterPro" id="IPR050541">
    <property type="entry name" value="LRR_TM_domain-containing"/>
</dbReference>
<dbReference type="SMART" id="SM00369">
    <property type="entry name" value="LRR_TYP"/>
    <property type="match status" value="3"/>
</dbReference>
<dbReference type="Proteomes" id="UP000827092">
    <property type="component" value="Unassembled WGS sequence"/>
</dbReference>
<dbReference type="GO" id="GO:0005886">
    <property type="term" value="C:plasma membrane"/>
    <property type="evidence" value="ECO:0007669"/>
    <property type="project" value="TreeGrafter"/>
</dbReference>
<evidence type="ECO:0000256" key="1">
    <source>
        <dbReference type="ARBA" id="ARBA00022614"/>
    </source>
</evidence>
<keyword evidence="1" id="KW-0433">Leucine-rich repeat</keyword>
<sequence length="311" mass="33716">MGLFWALTLAVAVGVVLADDGCPSPASISPCTCDREGINCRDTKSLQEVRKAFQANFKYGGIRAVYIQGTPLTSVPSDLFGKIKAQQFYLEINQITSVDMRAFSASNKTLLVFSLFGNKLQNFAFEEISKFQSLGTLNLGGNLLTTVPSGVLNSRSLYKVILSQNKISSIGMNAFSNLPNLGELELESNALTTLGPMTLAMKSHSAGLQIKLSNNPISEVSPSAFNGTDPLAVFFTRNNLKELKWLPFGGLITGIANKGGFMELSGNPFTCRGCDYSWLVLNKQTIYNFMPGFRCTDGRNLLDITNANIGC</sequence>
<feature type="signal peptide" evidence="4">
    <location>
        <begin position="1"/>
        <end position="18"/>
    </location>
</feature>
<proteinExistence type="predicted"/>
<evidence type="ECO:0000256" key="2">
    <source>
        <dbReference type="ARBA" id="ARBA00022729"/>
    </source>
</evidence>
<dbReference type="InterPro" id="IPR032675">
    <property type="entry name" value="LRR_dom_sf"/>
</dbReference>
<evidence type="ECO:0000256" key="3">
    <source>
        <dbReference type="ARBA" id="ARBA00022737"/>
    </source>
</evidence>
<gene>
    <name evidence="5" type="ORF">JTE90_001887</name>
</gene>
<dbReference type="InterPro" id="IPR003591">
    <property type="entry name" value="Leu-rich_rpt_typical-subtyp"/>
</dbReference>
<reference evidence="5 6" key="1">
    <citation type="journal article" date="2022" name="Nat. Ecol. Evol.">
        <title>A masculinizing supergene underlies an exaggerated male reproductive morph in a spider.</title>
        <authorList>
            <person name="Hendrickx F."/>
            <person name="De Corte Z."/>
            <person name="Sonet G."/>
            <person name="Van Belleghem S.M."/>
            <person name="Kostlbacher S."/>
            <person name="Vangestel C."/>
        </authorList>
    </citation>
    <scope>NUCLEOTIDE SEQUENCE [LARGE SCALE GENOMIC DNA]</scope>
    <source>
        <strain evidence="5">W744_W776</strain>
    </source>
</reference>
<feature type="chain" id="PRO_5043563386" evidence="4">
    <location>
        <begin position="19"/>
        <end position="311"/>
    </location>
</feature>
<evidence type="ECO:0000256" key="4">
    <source>
        <dbReference type="SAM" id="SignalP"/>
    </source>
</evidence>